<gene>
    <name evidence="2" type="ORF">BAU07_07060</name>
</gene>
<dbReference type="AlphaFoldDB" id="A0A193GC98"/>
<accession>A0A193GC98</accession>
<dbReference type="Proteomes" id="UP000091926">
    <property type="component" value="Chromosome"/>
</dbReference>
<evidence type="ECO:0000313" key="2">
    <source>
        <dbReference type="EMBL" id="ANN76904.1"/>
    </source>
</evidence>
<dbReference type="EMBL" id="CP016172">
    <property type="protein sequence ID" value="ANN76904.1"/>
    <property type="molecule type" value="Genomic_DNA"/>
</dbReference>
<evidence type="ECO:0000256" key="1">
    <source>
        <dbReference type="SAM" id="MobiDB-lite"/>
    </source>
</evidence>
<dbReference type="RefSeq" id="WP_066655319.1">
    <property type="nucleotide sequence ID" value="NZ_CBCSCL010000008.1"/>
</dbReference>
<dbReference type="STRING" id="463014.BAU07_07060"/>
<keyword evidence="3" id="KW-1185">Reference proteome</keyword>
<feature type="compositionally biased region" description="Basic and acidic residues" evidence="1">
    <location>
        <begin position="1"/>
        <end position="29"/>
    </location>
</feature>
<proteinExistence type="predicted"/>
<reference evidence="2 3" key="1">
    <citation type="submission" date="2016-06" db="EMBL/GenBank/DDBJ databases">
        <title>Complete genome sequences of Bordetella bronchialis and Bordetella flabilis.</title>
        <authorList>
            <person name="LiPuma J.J."/>
            <person name="Spilker T."/>
        </authorList>
    </citation>
    <scope>NUCLEOTIDE SEQUENCE [LARGE SCALE GENOMIC DNA]</scope>
    <source>
        <strain evidence="2 3">AU10664</strain>
    </source>
</reference>
<evidence type="ECO:0000313" key="3">
    <source>
        <dbReference type="Proteomes" id="UP000091926"/>
    </source>
</evidence>
<name>A0A193GC98_9BORD</name>
<sequence>MTHPQNDDTPKQADDQRRESQRSHGDEQHRTKKDGHATQLGTGMDQNSSRQQGAGARRQR</sequence>
<feature type="compositionally biased region" description="Low complexity" evidence="1">
    <location>
        <begin position="50"/>
        <end position="60"/>
    </location>
</feature>
<dbReference type="KEGG" id="bfz:BAU07_07060"/>
<protein>
    <submittedName>
        <fullName evidence="2">Uncharacterized protein</fullName>
    </submittedName>
</protein>
<feature type="compositionally biased region" description="Polar residues" evidence="1">
    <location>
        <begin position="39"/>
        <end position="49"/>
    </location>
</feature>
<dbReference type="OrthoDB" id="8637719at2"/>
<feature type="region of interest" description="Disordered" evidence="1">
    <location>
        <begin position="1"/>
        <end position="60"/>
    </location>
</feature>
<organism evidence="2 3">
    <name type="scientific">Bordetella flabilis</name>
    <dbReference type="NCBI Taxonomy" id="463014"/>
    <lineage>
        <taxon>Bacteria</taxon>
        <taxon>Pseudomonadati</taxon>
        <taxon>Pseudomonadota</taxon>
        <taxon>Betaproteobacteria</taxon>
        <taxon>Burkholderiales</taxon>
        <taxon>Alcaligenaceae</taxon>
        <taxon>Bordetella</taxon>
    </lineage>
</organism>